<proteinExistence type="predicted"/>
<dbReference type="EMBL" id="RXNS01000012">
    <property type="protein sequence ID" value="RTR01944.1"/>
    <property type="molecule type" value="Genomic_DNA"/>
</dbReference>
<evidence type="ECO:0000256" key="1">
    <source>
        <dbReference type="SAM" id="MobiDB-lite"/>
    </source>
</evidence>
<dbReference type="Proteomes" id="UP000267400">
    <property type="component" value="Unassembled WGS sequence"/>
</dbReference>
<dbReference type="RefSeq" id="WP_126484807.1">
    <property type="nucleotide sequence ID" value="NZ_RXNS01000012.1"/>
</dbReference>
<feature type="region of interest" description="Disordered" evidence="1">
    <location>
        <begin position="44"/>
        <end position="97"/>
    </location>
</feature>
<gene>
    <name evidence="2" type="ORF">EKG36_13125</name>
</gene>
<keyword evidence="3" id="KW-1185">Reference proteome</keyword>
<dbReference type="AlphaFoldDB" id="A0A3S0HSG6"/>
<protein>
    <submittedName>
        <fullName evidence="2">Uncharacterized protein</fullName>
    </submittedName>
</protein>
<name>A0A3S0HSG6_9GAMM</name>
<accession>A0A3S0HSG6</accession>
<organism evidence="2 3">
    <name type="scientific">Halomonas nitroreducens</name>
    <dbReference type="NCBI Taxonomy" id="447425"/>
    <lineage>
        <taxon>Bacteria</taxon>
        <taxon>Pseudomonadati</taxon>
        <taxon>Pseudomonadota</taxon>
        <taxon>Gammaproteobacteria</taxon>
        <taxon>Oceanospirillales</taxon>
        <taxon>Halomonadaceae</taxon>
        <taxon>Halomonas</taxon>
    </lineage>
</organism>
<feature type="compositionally biased region" description="Low complexity" evidence="1">
    <location>
        <begin position="48"/>
        <end position="61"/>
    </location>
</feature>
<sequence>MPWIKVEKPFPFSPDGKSVVEIEAGEQEVSERCAEVAVEHLEVATRLESAPTPATSTAESETSSEDEAAEAGEAEAPAAEEKPAAKSAAKKTQATKR</sequence>
<feature type="compositionally biased region" description="Low complexity" evidence="1">
    <location>
        <begin position="85"/>
        <end position="97"/>
    </location>
</feature>
<evidence type="ECO:0000313" key="3">
    <source>
        <dbReference type="Proteomes" id="UP000267400"/>
    </source>
</evidence>
<dbReference type="OrthoDB" id="6174556at2"/>
<reference evidence="2 3" key="1">
    <citation type="submission" date="2018-12" db="EMBL/GenBank/DDBJ databases">
        <authorList>
            <person name="Yu L."/>
        </authorList>
    </citation>
    <scope>NUCLEOTIDE SEQUENCE [LARGE SCALE GENOMIC DNA]</scope>
    <source>
        <strain evidence="2 3">11S</strain>
    </source>
</reference>
<comment type="caution">
    <text evidence="2">The sequence shown here is derived from an EMBL/GenBank/DDBJ whole genome shotgun (WGS) entry which is preliminary data.</text>
</comment>
<evidence type="ECO:0000313" key="2">
    <source>
        <dbReference type="EMBL" id="RTR01944.1"/>
    </source>
</evidence>
<feature type="compositionally biased region" description="Acidic residues" evidence="1">
    <location>
        <begin position="62"/>
        <end position="73"/>
    </location>
</feature>